<evidence type="ECO:0000313" key="8">
    <source>
        <dbReference type="Proteomes" id="UP001337681"/>
    </source>
</evidence>
<evidence type="ECO:0000256" key="4">
    <source>
        <dbReference type="ARBA" id="ARBA00022833"/>
    </source>
</evidence>
<accession>A0ABU7GZC8</accession>
<dbReference type="InterPro" id="IPR020891">
    <property type="entry name" value="UPF0758_CS"/>
</dbReference>
<evidence type="ECO:0000313" key="7">
    <source>
        <dbReference type="EMBL" id="MEE1884382.1"/>
    </source>
</evidence>
<dbReference type="PANTHER" id="PTHR30471">
    <property type="entry name" value="DNA REPAIR PROTEIN RADC"/>
    <property type="match status" value="1"/>
</dbReference>
<evidence type="ECO:0000256" key="5">
    <source>
        <dbReference type="ARBA" id="ARBA00023049"/>
    </source>
</evidence>
<evidence type="ECO:0000259" key="6">
    <source>
        <dbReference type="PROSITE" id="PS50249"/>
    </source>
</evidence>
<evidence type="ECO:0000256" key="3">
    <source>
        <dbReference type="ARBA" id="ARBA00022801"/>
    </source>
</evidence>
<dbReference type="Proteomes" id="UP001337681">
    <property type="component" value="Unassembled WGS sequence"/>
</dbReference>
<keyword evidence="5" id="KW-0482">Metalloprotease</keyword>
<keyword evidence="2" id="KW-0479">Metal-binding</keyword>
<keyword evidence="3" id="KW-0378">Hydrolase</keyword>
<dbReference type="PROSITE" id="PS50249">
    <property type="entry name" value="MPN"/>
    <property type="match status" value="1"/>
</dbReference>
<evidence type="ECO:0000256" key="2">
    <source>
        <dbReference type="ARBA" id="ARBA00022723"/>
    </source>
</evidence>
<sequence length="151" mass="16763">MEQNLFKVAEVKISYKQHFKISERPKISKSQDAYSVLLNGWNLETISLYEEFKLLLLNRSNRVLGIVNLSVGGITGTVVDPRLIFVCALKANACNLILAHNHPSGALTPSEEDIKLTSKISNAAKLLEITVFDHLIVTDNGYYSFADNGLL</sequence>
<protein>
    <submittedName>
        <fullName evidence="7">JAB domain-containing protein</fullName>
    </submittedName>
</protein>
<name>A0ABU7GZC8_9SPHI</name>
<dbReference type="Pfam" id="PF04002">
    <property type="entry name" value="RadC"/>
    <property type="match status" value="1"/>
</dbReference>
<keyword evidence="8" id="KW-1185">Reference proteome</keyword>
<dbReference type="EMBL" id="JAZDQU010000001">
    <property type="protein sequence ID" value="MEE1884382.1"/>
    <property type="molecule type" value="Genomic_DNA"/>
</dbReference>
<dbReference type="InterPro" id="IPR025657">
    <property type="entry name" value="RadC_JAB"/>
</dbReference>
<dbReference type="PANTHER" id="PTHR30471:SF3">
    <property type="entry name" value="UPF0758 PROTEIN YEES-RELATED"/>
    <property type="match status" value="1"/>
</dbReference>
<gene>
    <name evidence="7" type="ORF">VRU49_03010</name>
</gene>
<keyword evidence="1" id="KW-0645">Protease</keyword>
<dbReference type="InterPro" id="IPR037518">
    <property type="entry name" value="MPN"/>
</dbReference>
<dbReference type="InterPro" id="IPR001405">
    <property type="entry name" value="UPF0758"/>
</dbReference>
<evidence type="ECO:0000256" key="1">
    <source>
        <dbReference type="ARBA" id="ARBA00022670"/>
    </source>
</evidence>
<organism evidence="7 8">
    <name type="scientific">Pedobacter flavus</name>
    <dbReference type="NCBI Taxonomy" id="3113906"/>
    <lineage>
        <taxon>Bacteria</taxon>
        <taxon>Pseudomonadati</taxon>
        <taxon>Bacteroidota</taxon>
        <taxon>Sphingobacteriia</taxon>
        <taxon>Sphingobacteriales</taxon>
        <taxon>Sphingobacteriaceae</taxon>
        <taxon>Pedobacter</taxon>
    </lineage>
</organism>
<dbReference type="Gene3D" id="3.40.140.10">
    <property type="entry name" value="Cytidine Deaminase, domain 2"/>
    <property type="match status" value="1"/>
</dbReference>
<dbReference type="RefSeq" id="WP_330145299.1">
    <property type="nucleotide sequence ID" value="NZ_JAZDQU010000001.1"/>
</dbReference>
<reference evidence="7 8" key="1">
    <citation type="submission" date="2024-01" db="EMBL/GenBank/DDBJ databases">
        <title>Pedobacter sp. nov., isolated from oil-contaminated soil.</title>
        <authorList>
            <person name="Le N.T.T."/>
        </authorList>
    </citation>
    <scope>NUCLEOTIDE SEQUENCE [LARGE SCALE GENOMIC DNA]</scope>
    <source>
        <strain evidence="7 8">VNH31</strain>
    </source>
</reference>
<feature type="domain" description="MPN" evidence="6">
    <location>
        <begin position="26"/>
        <end position="151"/>
    </location>
</feature>
<proteinExistence type="predicted"/>
<keyword evidence="4" id="KW-0862">Zinc</keyword>
<comment type="caution">
    <text evidence="7">The sequence shown here is derived from an EMBL/GenBank/DDBJ whole genome shotgun (WGS) entry which is preliminary data.</text>
</comment>
<dbReference type="PROSITE" id="PS01302">
    <property type="entry name" value="UPF0758"/>
    <property type="match status" value="1"/>
</dbReference>
<dbReference type="CDD" id="cd08071">
    <property type="entry name" value="MPN_DUF2466"/>
    <property type="match status" value="1"/>
</dbReference>